<accession>A0A329S7X3</accession>
<evidence type="ECO:0000313" key="2">
    <source>
        <dbReference type="EMBL" id="KAG2823270.1"/>
    </source>
</evidence>
<dbReference type="Proteomes" id="UP000735874">
    <property type="component" value="Unassembled WGS sequence"/>
</dbReference>
<name>A0A329S7X3_9STRA</name>
<gene>
    <name evidence="5" type="ORF">PC110_g11625</name>
    <name evidence="2" type="ORF">PC113_g22210</name>
    <name evidence="3" type="ORF">PC117_g24659</name>
    <name evidence="4" type="ORF">PC118_g22203</name>
</gene>
<sequence length="136" mass="14943">MHGITLAKPFSLDVITTVLGILFYMALVDEGEYSNYWGQQVEDGIFGGSSVSLDGVMPLRRFKQLRQAFCFRCVEVSNTSGDEAAKTRPLPNLLTVTGPKYVNVGRNVALDEASVTCRSKYGKSLIVYNPMKPTGK</sequence>
<dbReference type="EMBL" id="RCMG01001620">
    <property type="protein sequence ID" value="KAG2823270.1"/>
    <property type="molecule type" value="Genomic_DNA"/>
</dbReference>
<keyword evidence="6" id="KW-1185">Reference proteome</keyword>
<dbReference type="Proteomes" id="UP000251314">
    <property type="component" value="Unassembled WGS sequence"/>
</dbReference>
<reference evidence="2" key="2">
    <citation type="submission" date="2018-10" db="EMBL/GenBank/DDBJ databases">
        <title>Effector identification in a new, highly contiguous assembly of the strawberry crown rot pathogen Phytophthora cactorum.</title>
        <authorList>
            <person name="Armitage A.D."/>
            <person name="Nellist C.F."/>
            <person name="Bates H."/>
            <person name="Vickerstaff R.J."/>
            <person name="Harrison R.J."/>
        </authorList>
    </citation>
    <scope>NUCLEOTIDE SEQUENCE</scope>
    <source>
        <strain evidence="2">15-7</strain>
        <strain evidence="3">4040</strain>
        <strain evidence="4">P415</strain>
    </source>
</reference>
<organism evidence="5 6">
    <name type="scientific">Phytophthora cactorum</name>
    <dbReference type="NCBI Taxonomy" id="29920"/>
    <lineage>
        <taxon>Eukaryota</taxon>
        <taxon>Sar</taxon>
        <taxon>Stramenopiles</taxon>
        <taxon>Oomycota</taxon>
        <taxon>Peronosporomycetes</taxon>
        <taxon>Peronosporales</taxon>
        <taxon>Peronosporaceae</taxon>
        <taxon>Phytophthora</taxon>
    </lineage>
</organism>
<dbReference type="VEuPathDB" id="FungiDB:PC110_g11625"/>
<feature type="domain" description="PiggyBac transposable element-derived protein" evidence="1">
    <location>
        <begin position="7"/>
        <end position="123"/>
    </location>
</feature>
<evidence type="ECO:0000313" key="5">
    <source>
        <dbReference type="EMBL" id="RAW32016.1"/>
    </source>
</evidence>
<evidence type="ECO:0000313" key="6">
    <source>
        <dbReference type="Proteomes" id="UP000251314"/>
    </source>
</evidence>
<evidence type="ECO:0000259" key="1">
    <source>
        <dbReference type="Pfam" id="PF13843"/>
    </source>
</evidence>
<comment type="caution">
    <text evidence="5">The sequence shown here is derived from an EMBL/GenBank/DDBJ whole genome shotgun (WGS) entry which is preliminary data.</text>
</comment>
<dbReference type="AlphaFoldDB" id="A0A329S7X3"/>
<dbReference type="EMBL" id="RCML01001680">
    <property type="protein sequence ID" value="KAG2960994.1"/>
    <property type="molecule type" value="Genomic_DNA"/>
</dbReference>
<dbReference type="PANTHER" id="PTHR46599:SF3">
    <property type="entry name" value="PIGGYBAC TRANSPOSABLE ELEMENT-DERIVED PROTEIN 4"/>
    <property type="match status" value="1"/>
</dbReference>
<dbReference type="EMBL" id="RCMK01001710">
    <property type="protein sequence ID" value="KAG2889545.1"/>
    <property type="molecule type" value="Genomic_DNA"/>
</dbReference>
<dbReference type="InterPro" id="IPR029526">
    <property type="entry name" value="PGBD"/>
</dbReference>
<dbReference type="Proteomes" id="UP000736787">
    <property type="component" value="Unassembled WGS sequence"/>
</dbReference>
<dbReference type="Pfam" id="PF13843">
    <property type="entry name" value="DDE_Tnp_1_7"/>
    <property type="match status" value="1"/>
</dbReference>
<dbReference type="STRING" id="29920.A0A329S7X3"/>
<protein>
    <recommendedName>
        <fullName evidence="1">PiggyBac transposable element-derived protein domain-containing protein</fullName>
    </recommendedName>
</protein>
<dbReference type="OrthoDB" id="6077919at2759"/>
<reference evidence="5 6" key="1">
    <citation type="submission" date="2018-01" db="EMBL/GenBank/DDBJ databases">
        <title>Draft genome of the strawberry crown rot pathogen Phytophthora cactorum.</title>
        <authorList>
            <person name="Armitage A.D."/>
            <person name="Lysoe E."/>
            <person name="Nellist C.F."/>
            <person name="Harrison R.J."/>
            <person name="Brurberg M.B."/>
        </authorList>
    </citation>
    <scope>NUCLEOTIDE SEQUENCE [LARGE SCALE GENOMIC DNA]</scope>
    <source>
        <strain evidence="5 6">10300</strain>
    </source>
</reference>
<proteinExistence type="predicted"/>
<evidence type="ECO:0000313" key="3">
    <source>
        <dbReference type="EMBL" id="KAG2889545.1"/>
    </source>
</evidence>
<dbReference type="EMBL" id="MJFZ01000296">
    <property type="protein sequence ID" value="RAW32016.1"/>
    <property type="molecule type" value="Genomic_DNA"/>
</dbReference>
<dbReference type="PANTHER" id="PTHR46599">
    <property type="entry name" value="PIGGYBAC TRANSPOSABLE ELEMENT-DERIVED PROTEIN 4"/>
    <property type="match status" value="1"/>
</dbReference>
<dbReference type="Proteomes" id="UP000697107">
    <property type="component" value="Unassembled WGS sequence"/>
</dbReference>
<evidence type="ECO:0000313" key="4">
    <source>
        <dbReference type="EMBL" id="KAG2960994.1"/>
    </source>
</evidence>